<dbReference type="RefSeq" id="XP_024739670.1">
    <property type="nucleotide sequence ID" value="XM_024882829.1"/>
</dbReference>
<protein>
    <submittedName>
        <fullName evidence="7">DHS-like NAD/FAD-binding domain-containing protein</fullName>
    </submittedName>
</protein>
<feature type="compositionally biased region" description="Polar residues" evidence="5">
    <location>
        <begin position="195"/>
        <end position="204"/>
    </location>
</feature>
<evidence type="ECO:0000256" key="3">
    <source>
        <dbReference type="ARBA" id="ARBA00023027"/>
    </source>
</evidence>
<feature type="region of interest" description="Disordered" evidence="5">
    <location>
        <begin position="186"/>
        <end position="259"/>
    </location>
</feature>
<evidence type="ECO:0000256" key="1">
    <source>
        <dbReference type="ARBA" id="ARBA00006924"/>
    </source>
</evidence>
<keyword evidence="3" id="KW-0520">NAD</keyword>
<feature type="compositionally biased region" description="Polar residues" evidence="5">
    <location>
        <begin position="302"/>
        <end position="311"/>
    </location>
</feature>
<feature type="domain" description="Deacetylase sirtuin-type" evidence="6">
    <location>
        <begin position="7"/>
        <end position="598"/>
    </location>
</feature>
<dbReference type="EMBL" id="KZ613783">
    <property type="protein sequence ID" value="PMD62766.1"/>
    <property type="molecule type" value="Genomic_DNA"/>
</dbReference>
<evidence type="ECO:0000259" key="6">
    <source>
        <dbReference type="PROSITE" id="PS50305"/>
    </source>
</evidence>
<feature type="region of interest" description="Disordered" evidence="5">
    <location>
        <begin position="665"/>
        <end position="718"/>
    </location>
</feature>
<dbReference type="PANTHER" id="PTHR11085">
    <property type="entry name" value="NAD-DEPENDENT PROTEIN DEACYLASE SIRTUIN-5, MITOCHONDRIAL-RELATED"/>
    <property type="match status" value="1"/>
</dbReference>
<name>A0A2J6TIB4_9HELO</name>
<comment type="similarity">
    <text evidence="1">Belongs to the sirtuin family. Class I subfamily.</text>
</comment>
<evidence type="ECO:0000256" key="5">
    <source>
        <dbReference type="SAM" id="MobiDB-lite"/>
    </source>
</evidence>
<dbReference type="InterPro" id="IPR029035">
    <property type="entry name" value="DHS-like_NAD/FAD-binding_dom"/>
</dbReference>
<dbReference type="Gene3D" id="3.40.50.1220">
    <property type="entry name" value="TPP-binding domain"/>
    <property type="match status" value="2"/>
</dbReference>
<gene>
    <name evidence="7" type="ORF">K444DRAFT_627646</name>
</gene>
<feature type="compositionally biased region" description="Polar residues" evidence="5">
    <location>
        <begin position="685"/>
        <end position="699"/>
    </location>
</feature>
<dbReference type="GO" id="GO:0005634">
    <property type="term" value="C:nucleus"/>
    <property type="evidence" value="ECO:0007669"/>
    <property type="project" value="TreeGrafter"/>
</dbReference>
<feature type="binding site" evidence="4">
    <location>
        <position position="462"/>
    </location>
    <ligand>
        <name>Zn(2+)</name>
        <dbReference type="ChEBI" id="CHEBI:29105"/>
    </ligand>
</feature>
<feature type="region of interest" description="Disordered" evidence="5">
    <location>
        <begin position="286"/>
        <end position="311"/>
    </location>
</feature>
<dbReference type="InterPro" id="IPR050134">
    <property type="entry name" value="NAD-dep_sirtuin_deacylases"/>
</dbReference>
<accession>A0A2J6TIB4</accession>
<feature type="compositionally biased region" description="Low complexity" evidence="5">
    <location>
        <begin position="125"/>
        <end position="139"/>
    </location>
</feature>
<dbReference type="PANTHER" id="PTHR11085:SF8">
    <property type="entry name" value="NAD-DEPENDENT HISTONE DEACETYLASE HST3"/>
    <property type="match status" value="1"/>
</dbReference>
<feature type="binding site" evidence="4">
    <location>
        <position position="465"/>
    </location>
    <ligand>
        <name>Zn(2+)</name>
        <dbReference type="ChEBI" id="CHEBI:29105"/>
    </ligand>
</feature>
<dbReference type="InterPro" id="IPR026590">
    <property type="entry name" value="Ssirtuin_cat_dom"/>
</dbReference>
<dbReference type="GeneID" id="36590906"/>
<feature type="active site" description="Proton acceptor" evidence="4">
    <location>
        <position position="428"/>
    </location>
</feature>
<dbReference type="AlphaFoldDB" id="A0A2J6TIB4"/>
<feature type="region of interest" description="Disordered" evidence="5">
    <location>
        <begin position="108"/>
        <end position="164"/>
    </location>
</feature>
<feature type="compositionally biased region" description="Basic residues" evidence="5">
    <location>
        <begin position="674"/>
        <end position="684"/>
    </location>
</feature>
<proteinExistence type="inferred from homology"/>
<organism evidence="7 8">
    <name type="scientific">Hyaloscypha bicolor E</name>
    <dbReference type="NCBI Taxonomy" id="1095630"/>
    <lineage>
        <taxon>Eukaryota</taxon>
        <taxon>Fungi</taxon>
        <taxon>Dikarya</taxon>
        <taxon>Ascomycota</taxon>
        <taxon>Pezizomycotina</taxon>
        <taxon>Leotiomycetes</taxon>
        <taxon>Helotiales</taxon>
        <taxon>Hyaloscyphaceae</taxon>
        <taxon>Hyaloscypha</taxon>
        <taxon>Hyaloscypha bicolor</taxon>
    </lineage>
</organism>
<dbReference type="Pfam" id="PF02146">
    <property type="entry name" value="SIR2"/>
    <property type="match status" value="3"/>
</dbReference>
<dbReference type="InParanoid" id="A0A2J6TIB4"/>
<dbReference type="FunCoup" id="A0A2J6TIB4">
    <property type="interactions" value="88"/>
</dbReference>
<dbReference type="PROSITE" id="PS50305">
    <property type="entry name" value="SIRTUIN"/>
    <property type="match status" value="1"/>
</dbReference>
<sequence>MPTIQVGEGSSRELQEIANILGKSRKVVVVTGAGISTNCGIPDFRSEHGLYSLIQAQYDAAVQNPPWEQENTFDIDDRPKKKRKQWYYEVVAPDGKVVDVIDEDIQLSMPQQTEPAQEPRRSSRSRSTNTTTSNSRASTPIVKSSDDSSLSSCSSTTPELPSGFALAGNHKITADEETSLKRLSQIRKAKDTKSRSVTPDSTVPNRKGSRKSLQSTESTSSTASTSTSTSTSTSSSRRQSRSNSLTRQSTNTLACRTPIDPTAERLSFINDGPPLTRTRILQREESSFLSKSDDDDDPSIFPASQSSSRTSLPNLKGRDLFDSMIWSDPFTTSIFYMFISSLRQKIQDVESTTATHQFIRTLRDGGRLVRNYTQNIDCLEEREGLCTDLTKGPGNRSRFNYRSQREPRPENITGDHNLFGGVEVVPLHGTLIWLRCGICSKLSSWDDEERVAATLAGTAPDCPACTEYNAHRTGKGRRGLAVGRLRPDIVLYGEEHPSANMISPLITHDLGLGPDVLLIMGTSLKVHGLKIMVKEFAKAVHTKGGKVIFVNRTKPPESTWGDVLDYWVEWDCDEWVLDLRERRADIWLPQGTIKEDEKRRESLGESKAPPKKQSARPQATRDDKMNAVFVTFKILDLLAKATDSKGKPATRFPYWQTTARISNASAIQIEQPKKAKTKPSKRTSKSLQAPKSAPPKQNTSSKLKSSKRKSNPECLKDDTNNVAYQVTKMWENLRKIAPGLGQPPKEIQYPFLDLNNRPDYLTPFAFDSDSNHLPNVGGGTSAGWPLKHMNLVTHPPSGPPIPVHSADARTRAVSHSYGTRASRRFSTAETVVMDKGSGSVRVSLSSQTSDTIVVATTEEEEGEKGDASLPLNLPTPPESNDPMTPCTERIKRMGSIGAILSSDDGSEEWHDASEVL</sequence>
<feature type="compositionally biased region" description="Low complexity" evidence="5">
    <location>
        <begin position="147"/>
        <end position="162"/>
    </location>
</feature>
<feature type="region of interest" description="Disordered" evidence="5">
    <location>
        <begin position="857"/>
        <end position="887"/>
    </location>
</feature>
<dbReference type="GO" id="GO:0017136">
    <property type="term" value="F:histone deacetylase activity, NAD-dependent"/>
    <property type="evidence" value="ECO:0007669"/>
    <property type="project" value="TreeGrafter"/>
</dbReference>
<keyword evidence="4" id="KW-0862">Zinc</keyword>
<dbReference type="Proteomes" id="UP000235371">
    <property type="component" value="Unassembled WGS sequence"/>
</dbReference>
<evidence type="ECO:0000313" key="8">
    <source>
        <dbReference type="Proteomes" id="UP000235371"/>
    </source>
</evidence>
<dbReference type="InterPro" id="IPR003000">
    <property type="entry name" value="Sirtuin"/>
</dbReference>
<keyword evidence="8" id="KW-1185">Reference proteome</keyword>
<dbReference type="GO" id="GO:0070403">
    <property type="term" value="F:NAD+ binding"/>
    <property type="evidence" value="ECO:0007669"/>
    <property type="project" value="InterPro"/>
</dbReference>
<keyword evidence="2" id="KW-0808">Transferase</keyword>
<dbReference type="OrthoDB" id="2919105at2759"/>
<evidence type="ECO:0000313" key="7">
    <source>
        <dbReference type="EMBL" id="PMD62766.1"/>
    </source>
</evidence>
<dbReference type="SUPFAM" id="SSF52467">
    <property type="entry name" value="DHS-like NAD/FAD-binding domain"/>
    <property type="match status" value="2"/>
</dbReference>
<dbReference type="GO" id="GO:0046872">
    <property type="term" value="F:metal ion binding"/>
    <property type="evidence" value="ECO:0007669"/>
    <property type="project" value="UniProtKB-KW"/>
</dbReference>
<feature type="binding site" evidence="4">
    <location>
        <position position="436"/>
    </location>
    <ligand>
        <name>Zn(2+)</name>
        <dbReference type="ChEBI" id="CHEBI:29105"/>
    </ligand>
</feature>
<feature type="binding site" evidence="4">
    <location>
        <position position="439"/>
    </location>
    <ligand>
        <name>Zn(2+)</name>
        <dbReference type="ChEBI" id="CHEBI:29105"/>
    </ligand>
</feature>
<evidence type="ECO:0000256" key="2">
    <source>
        <dbReference type="ARBA" id="ARBA00022679"/>
    </source>
</evidence>
<feature type="region of interest" description="Disordered" evidence="5">
    <location>
        <begin position="596"/>
        <end position="622"/>
    </location>
</feature>
<evidence type="ECO:0000256" key="4">
    <source>
        <dbReference type="PROSITE-ProRule" id="PRU00236"/>
    </source>
</evidence>
<feature type="compositionally biased region" description="Low complexity" evidence="5">
    <location>
        <begin position="211"/>
        <end position="253"/>
    </location>
</feature>
<reference evidence="7 8" key="1">
    <citation type="submission" date="2016-04" db="EMBL/GenBank/DDBJ databases">
        <title>A degradative enzymes factory behind the ericoid mycorrhizal symbiosis.</title>
        <authorList>
            <consortium name="DOE Joint Genome Institute"/>
            <person name="Martino E."/>
            <person name="Morin E."/>
            <person name="Grelet G."/>
            <person name="Kuo A."/>
            <person name="Kohler A."/>
            <person name="Daghino S."/>
            <person name="Barry K."/>
            <person name="Choi C."/>
            <person name="Cichocki N."/>
            <person name="Clum A."/>
            <person name="Copeland A."/>
            <person name="Hainaut M."/>
            <person name="Haridas S."/>
            <person name="Labutti K."/>
            <person name="Lindquist E."/>
            <person name="Lipzen A."/>
            <person name="Khouja H.-R."/>
            <person name="Murat C."/>
            <person name="Ohm R."/>
            <person name="Olson A."/>
            <person name="Spatafora J."/>
            <person name="Veneault-Fourrey C."/>
            <person name="Henrissat B."/>
            <person name="Grigoriev I."/>
            <person name="Martin F."/>
            <person name="Perotto S."/>
        </authorList>
    </citation>
    <scope>NUCLEOTIDE SEQUENCE [LARGE SCALE GENOMIC DNA]</scope>
    <source>
        <strain evidence="7 8">E</strain>
    </source>
</reference>
<keyword evidence="4" id="KW-0479">Metal-binding</keyword>
<dbReference type="STRING" id="1095630.A0A2J6TIB4"/>